<accession>A0ABT9N6K0</accession>
<feature type="domain" description="N-acetyltransferase" evidence="1">
    <location>
        <begin position="4"/>
        <end position="174"/>
    </location>
</feature>
<dbReference type="EMBL" id="JAUSRA010000001">
    <property type="protein sequence ID" value="MDP9799327.1"/>
    <property type="molecule type" value="Genomic_DNA"/>
</dbReference>
<keyword evidence="3" id="KW-1185">Reference proteome</keyword>
<comment type="caution">
    <text evidence="2">The sequence shown here is derived from an EMBL/GenBank/DDBJ whole genome shotgun (WGS) entry which is preliminary data.</text>
</comment>
<dbReference type="PROSITE" id="PS51186">
    <property type="entry name" value="GNAT"/>
    <property type="match status" value="1"/>
</dbReference>
<dbReference type="Pfam" id="PF00583">
    <property type="entry name" value="Acetyltransf_1"/>
    <property type="match status" value="1"/>
</dbReference>
<evidence type="ECO:0000313" key="2">
    <source>
        <dbReference type="EMBL" id="MDP9799327.1"/>
    </source>
</evidence>
<evidence type="ECO:0000313" key="3">
    <source>
        <dbReference type="Proteomes" id="UP001240984"/>
    </source>
</evidence>
<sequence length="183" mass="20289">MPDVSYDRLDGPAAAALAGQLAEVYAEVYAEPPYLEGPEHLARFREHFAEEVTRPGFALIRAVSDAHLAGVAYGWTMDAGRWWANGETAPPEDLRAAPKAALMEWFVRRPWRGRGVGAELLRRWLAERTELWAVLASNPAALARQIYAAHGWQQVGISKPDLLPPMDLLALPLQSGQRPESRL</sequence>
<evidence type="ECO:0000259" key="1">
    <source>
        <dbReference type="PROSITE" id="PS51186"/>
    </source>
</evidence>
<dbReference type="SUPFAM" id="SSF55729">
    <property type="entry name" value="Acyl-CoA N-acyltransferases (Nat)"/>
    <property type="match status" value="1"/>
</dbReference>
<proteinExistence type="predicted"/>
<protein>
    <submittedName>
        <fullName evidence="2">GNAT superfamily N-acetyltransferase</fullName>
    </submittedName>
</protein>
<dbReference type="InterPro" id="IPR016181">
    <property type="entry name" value="Acyl_CoA_acyltransferase"/>
</dbReference>
<dbReference type="Proteomes" id="UP001240984">
    <property type="component" value="Unassembled WGS sequence"/>
</dbReference>
<gene>
    <name evidence="2" type="ORF">J2S43_007839</name>
</gene>
<dbReference type="InterPro" id="IPR000182">
    <property type="entry name" value="GNAT_dom"/>
</dbReference>
<name>A0ABT9N6K0_9ACTN</name>
<organism evidence="2 3">
    <name type="scientific">Catenuloplanes nepalensis</name>
    <dbReference type="NCBI Taxonomy" id="587533"/>
    <lineage>
        <taxon>Bacteria</taxon>
        <taxon>Bacillati</taxon>
        <taxon>Actinomycetota</taxon>
        <taxon>Actinomycetes</taxon>
        <taxon>Micromonosporales</taxon>
        <taxon>Micromonosporaceae</taxon>
        <taxon>Catenuloplanes</taxon>
    </lineage>
</organism>
<dbReference type="RefSeq" id="WP_306838109.1">
    <property type="nucleotide sequence ID" value="NZ_JAUSRA010000001.1"/>
</dbReference>
<dbReference type="Gene3D" id="3.40.630.30">
    <property type="match status" value="1"/>
</dbReference>
<reference evidence="2 3" key="1">
    <citation type="submission" date="2023-07" db="EMBL/GenBank/DDBJ databases">
        <title>Sequencing the genomes of 1000 actinobacteria strains.</title>
        <authorList>
            <person name="Klenk H.-P."/>
        </authorList>
    </citation>
    <scope>NUCLEOTIDE SEQUENCE [LARGE SCALE GENOMIC DNA]</scope>
    <source>
        <strain evidence="2 3">DSM 44710</strain>
    </source>
</reference>